<dbReference type="Proteomes" id="UP000016895">
    <property type="component" value="Chromosome 1"/>
</dbReference>
<name>U4K440_9VIBR</name>
<dbReference type="AlphaFoldDB" id="U4K440"/>
<proteinExistence type="predicted"/>
<keyword evidence="1" id="KW-0732">Signal</keyword>
<organism evidence="2 3">
    <name type="scientific">Vibrio nigripulchritudo</name>
    <dbReference type="NCBI Taxonomy" id="28173"/>
    <lineage>
        <taxon>Bacteria</taxon>
        <taxon>Pseudomonadati</taxon>
        <taxon>Pseudomonadota</taxon>
        <taxon>Gammaproteobacteria</taxon>
        <taxon>Vibrionales</taxon>
        <taxon>Vibrionaceae</taxon>
        <taxon>Vibrio</taxon>
    </lineage>
</organism>
<evidence type="ECO:0000313" key="3">
    <source>
        <dbReference type="Proteomes" id="UP000016895"/>
    </source>
</evidence>
<evidence type="ECO:0000313" key="2">
    <source>
        <dbReference type="EMBL" id="CCO57336.1"/>
    </source>
</evidence>
<accession>U4K440</accession>
<protein>
    <recommendedName>
        <fullName evidence="4">Secreted protein</fullName>
    </recommendedName>
</protein>
<feature type="signal peptide" evidence="1">
    <location>
        <begin position="1"/>
        <end position="27"/>
    </location>
</feature>
<evidence type="ECO:0008006" key="4">
    <source>
        <dbReference type="Google" id="ProtNLM"/>
    </source>
</evidence>
<sequence length="111" mass="12083">MKEGYKLKILRHILFSAGLAFSFNVSASQIVTPIGVGCDTEDGTCFVILKEHVSNSECTQKNQLRLNPNKKGSQGQYSAALAAVMGGKKLRVALNGCHQNHPAPSWFYVTD</sequence>
<keyword evidence="3" id="KW-1185">Reference proteome</keyword>
<gene>
    <name evidence="2" type="ORF">VIBNI_A1193</name>
</gene>
<feature type="chain" id="PRO_5004650040" description="Secreted protein" evidence="1">
    <location>
        <begin position="28"/>
        <end position="111"/>
    </location>
</feature>
<evidence type="ECO:0000256" key="1">
    <source>
        <dbReference type="SAM" id="SignalP"/>
    </source>
</evidence>
<dbReference type="EMBL" id="FO203526">
    <property type="protein sequence ID" value="CCO57336.1"/>
    <property type="molecule type" value="Genomic_DNA"/>
</dbReference>
<dbReference type="KEGG" id="vni:VIBNI_A1193"/>
<reference evidence="2 3" key="1">
    <citation type="journal article" date="2013" name="ISME J.">
        <title>Comparative genomics of pathogenic lineages of Vibrio nigripulchritudo identifies virulence-associated traits.</title>
        <authorList>
            <person name="Goudenege D."/>
            <person name="Labreuche Y."/>
            <person name="Krin E."/>
            <person name="Ansquer D."/>
            <person name="Mangenot S."/>
            <person name="Calteau A."/>
            <person name="Medigue C."/>
            <person name="Mazel D."/>
            <person name="Polz M.F."/>
            <person name="Le Roux F."/>
        </authorList>
    </citation>
    <scope>NUCLEOTIDE SEQUENCE [LARGE SCALE GENOMIC DNA]</scope>
    <source>
        <strain evidence="3">SnF1</strain>
    </source>
</reference>